<feature type="signal peptide" evidence="1">
    <location>
        <begin position="1"/>
        <end position="20"/>
    </location>
</feature>
<feature type="chain" id="PRO_5037012292" description="Secreted protein" evidence="1">
    <location>
        <begin position="21"/>
        <end position="199"/>
    </location>
</feature>
<organism evidence="2 3">
    <name type="scientific">Dermatophagoides farinae</name>
    <name type="common">American house dust mite</name>
    <dbReference type="NCBI Taxonomy" id="6954"/>
    <lineage>
        <taxon>Eukaryota</taxon>
        <taxon>Metazoa</taxon>
        <taxon>Ecdysozoa</taxon>
        <taxon>Arthropoda</taxon>
        <taxon>Chelicerata</taxon>
        <taxon>Arachnida</taxon>
        <taxon>Acari</taxon>
        <taxon>Acariformes</taxon>
        <taxon>Sarcoptiformes</taxon>
        <taxon>Astigmata</taxon>
        <taxon>Psoroptidia</taxon>
        <taxon>Analgoidea</taxon>
        <taxon>Pyroglyphidae</taxon>
        <taxon>Dermatophagoidinae</taxon>
        <taxon>Dermatophagoides</taxon>
    </lineage>
</organism>
<protein>
    <recommendedName>
        <fullName evidence="4">Secreted protein</fullName>
    </recommendedName>
</protein>
<dbReference type="EMBL" id="ASGP02000002">
    <property type="protein sequence ID" value="KAH9521411.1"/>
    <property type="molecule type" value="Genomic_DNA"/>
</dbReference>
<evidence type="ECO:0000256" key="1">
    <source>
        <dbReference type="SAM" id="SignalP"/>
    </source>
</evidence>
<comment type="caution">
    <text evidence="2">The sequence shown here is derived from an EMBL/GenBank/DDBJ whole genome shotgun (WGS) entry which is preliminary data.</text>
</comment>
<proteinExistence type="predicted"/>
<reference evidence="2" key="1">
    <citation type="submission" date="2013-05" db="EMBL/GenBank/DDBJ databases">
        <authorList>
            <person name="Yim A.K.Y."/>
            <person name="Chan T.F."/>
            <person name="Ji K.M."/>
            <person name="Liu X.Y."/>
            <person name="Zhou J.W."/>
            <person name="Li R.Q."/>
            <person name="Yang K.Y."/>
            <person name="Li J."/>
            <person name="Li M."/>
            <person name="Law P.T.W."/>
            <person name="Wu Y.L."/>
            <person name="Cai Z.L."/>
            <person name="Qin H."/>
            <person name="Bao Y."/>
            <person name="Leung R.K.K."/>
            <person name="Ng P.K.S."/>
            <person name="Zou J."/>
            <person name="Zhong X.J."/>
            <person name="Ran P.X."/>
            <person name="Zhong N.S."/>
            <person name="Liu Z.G."/>
            <person name="Tsui S.K.W."/>
        </authorList>
    </citation>
    <scope>NUCLEOTIDE SEQUENCE</scope>
    <source>
        <strain evidence="2">Derf</strain>
        <tissue evidence="2">Whole organism</tissue>
    </source>
</reference>
<evidence type="ECO:0000313" key="2">
    <source>
        <dbReference type="EMBL" id="KAH9521411.1"/>
    </source>
</evidence>
<keyword evidence="3" id="KW-1185">Reference proteome</keyword>
<reference evidence="2" key="2">
    <citation type="journal article" date="2022" name="Res Sq">
        <title>Comparative Genomics Reveals Insights into the Divergent Evolution of Astigmatic Mites and Household Pest Adaptations.</title>
        <authorList>
            <person name="Xiong Q."/>
            <person name="Wan A.T.-Y."/>
            <person name="Liu X.-Y."/>
            <person name="Fung C.S.-H."/>
            <person name="Xiao X."/>
            <person name="Malainual N."/>
            <person name="Hou J."/>
            <person name="Wang L."/>
            <person name="Wang M."/>
            <person name="Yang K."/>
            <person name="Cui Y."/>
            <person name="Leung E."/>
            <person name="Nong W."/>
            <person name="Shin S.-K."/>
            <person name="Au S."/>
            <person name="Jeong K.Y."/>
            <person name="Chew F.T."/>
            <person name="Hui J."/>
            <person name="Leung T.F."/>
            <person name="Tungtrongchitr A."/>
            <person name="Zhong N."/>
            <person name="Liu Z."/>
            <person name="Tsui S."/>
        </authorList>
    </citation>
    <scope>NUCLEOTIDE SEQUENCE</scope>
    <source>
        <strain evidence="2">Derf</strain>
        <tissue evidence="2">Whole organism</tissue>
    </source>
</reference>
<accession>A0A922L5U5</accession>
<evidence type="ECO:0008006" key="4">
    <source>
        <dbReference type="Google" id="ProtNLM"/>
    </source>
</evidence>
<dbReference type="Proteomes" id="UP000790347">
    <property type="component" value="Unassembled WGS sequence"/>
</dbReference>
<name>A0A922L5U5_DERFA</name>
<sequence length="199" mass="21651">MVRVHSIVVVVVAVVGRMSAECRTFLPFASDNAISVAALEDVTYAVSIQTMSSPLWIVYHVVDAMPDHSHTDQIVAIETVVPSTMMSVKKPTMIVMLTPRINSAAFTLDDADDSMLAAAESPPVESNECFSLLWSDDRVINDANDEGKFTPTLCSKSPIMLRMEIIVCMADISTSLNAYGLALFALDDDEEDDDAEADK</sequence>
<evidence type="ECO:0000313" key="3">
    <source>
        <dbReference type="Proteomes" id="UP000790347"/>
    </source>
</evidence>
<dbReference type="AlphaFoldDB" id="A0A922L5U5"/>
<gene>
    <name evidence="2" type="ORF">DERF_005072</name>
</gene>
<keyword evidence="1" id="KW-0732">Signal</keyword>